<feature type="region of interest" description="Disordered" evidence="2">
    <location>
        <begin position="36"/>
        <end position="93"/>
    </location>
</feature>
<dbReference type="EMBL" id="KQ474078">
    <property type="protein sequence ID" value="KPV75237.1"/>
    <property type="molecule type" value="Genomic_DNA"/>
</dbReference>
<dbReference type="Proteomes" id="UP000053890">
    <property type="component" value="Unassembled WGS sequence"/>
</dbReference>
<dbReference type="OMA" id="WFTVTNL"/>
<organism evidence="4 5">
    <name type="scientific">Rhodotorula graminis (strain WP1)</name>
    <dbReference type="NCBI Taxonomy" id="578459"/>
    <lineage>
        <taxon>Eukaryota</taxon>
        <taxon>Fungi</taxon>
        <taxon>Dikarya</taxon>
        <taxon>Basidiomycota</taxon>
        <taxon>Pucciniomycotina</taxon>
        <taxon>Microbotryomycetes</taxon>
        <taxon>Sporidiobolales</taxon>
        <taxon>Sporidiobolaceae</taxon>
        <taxon>Rhodotorula</taxon>
    </lineage>
</organism>
<dbReference type="GeneID" id="28974724"/>
<evidence type="ECO:0000313" key="4">
    <source>
        <dbReference type="EMBL" id="KPV75237.1"/>
    </source>
</evidence>
<dbReference type="GO" id="GO:0034551">
    <property type="term" value="P:mitochondrial respiratory chain complex III assembly"/>
    <property type="evidence" value="ECO:0007669"/>
    <property type="project" value="TreeGrafter"/>
</dbReference>
<comment type="similarity">
    <text evidence="1">Belongs to the CBP3 family.</text>
</comment>
<reference evidence="4 5" key="1">
    <citation type="journal article" date="2015" name="Front. Microbiol.">
        <title>Genome sequence of the plant growth promoting endophytic yeast Rhodotorula graminis WP1.</title>
        <authorList>
            <person name="Firrincieli A."/>
            <person name="Otillar R."/>
            <person name="Salamov A."/>
            <person name="Schmutz J."/>
            <person name="Khan Z."/>
            <person name="Redman R.S."/>
            <person name="Fleck N.D."/>
            <person name="Lindquist E."/>
            <person name="Grigoriev I.V."/>
            <person name="Doty S.L."/>
        </authorList>
    </citation>
    <scope>NUCLEOTIDE SEQUENCE [LARGE SCALE GENOMIC DNA]</scope>
    <source>
        <strain evidence="4 5">WP1</strain>
    </source>
</reference>
<dbReference type="GO" id="GO:0005739">
    <property type="term" value="C:mitochondrion"/>
    <property type="evidence" value="ECO:0007669"/>
    <property type="project" value="TreeGrafter"/>
</dbReference>
<feature type="compositionally biased region" description="Low complexity" evidence="2">
    <location>
        <begin position="36"/>
        <end position="74"/>
    </location>
</feature>
<dbReference type="AlphaFoldDB" id="A0A194S3R8"/>
<dbReference type="STRING" id="578459.A0A194S3R8"/>
<proteinExistence type="inferred from homology"/>
<evidence type="ECO:0000313" key="5">
    <source>
        <dbReference type="Proteomes" id="UP000053890"/>
    </source>
</evidence>
<dbReference type="InterPro" id="IPR007129">
    <property type="entry name" value="Ubiqinol_cyt_c_chaperone_CPB3"/>
</dbReference>
<evidence type="ECO:0000256" key="2">
    <source>
        <dbReference type="SAM" id="MobiDB-lite"/>
    </source>
</evidence>
<dbReference type="PANTHER" id="PTHR12184">
    <property type="entry name" value="UBIQUINOL-CYTOCHROME C REDUCTASE COMPLEX ASSEMBLY FACTOR 1 FAMILY MEMBER"/>
    <property type="match status" value="1"/>
</dbReference>
<gene>
    <name evidence="4" type="ORF">RHOBADRAFT_43726</name>
</gene>
<sequence>MHAPAARTVLRTAAAAARSAQPALVRPAALPALRSFASSSPLPSSAAPDSSPATSPAAPTASTSASTSSAATRPEGTPQPTKLPGSNLGPPSGATKYSPLTVSLVTKLAKLFGYHSQTSTAIRTTSDYYDRCAERGEVEAAFFYEECSLPPSFQTWFSLTTLHVWLLSVRFRSLPPPLGRTYVQELINHMFIDVELRIRGPYAVTQSRLIKGYMNDMLEQYHGACAAYDEGLVRGDAVLAAAIWRNVFGAGWGGVGGVEGKRAPKAGEKPKLGPNPLQVEADGAVDVPGVAKPASTSSSSQAPLEVDPVQAKLLKKDQPASSLFATDAPIQDPAVATSTWSPLYPTDPDLEFPQSLERFVVYVRREVQRLERLSDDVVMQGKPDKGRGSLVDFGKF</sequence>
<dbReference type="RefSeq" id="XP_018271286.1">
    <property type="nucleotide sequence ID" value="XM_018414276.1"/>
</dbReference>
<evidence type="ECO:0000256" key="1">
    <source>
        <dbReference type="ARBA" id="ARBA00006407"/>
    </source>
</evidence>
<dbReference type="OrthoDB" id="10253878at2759"/>
<keyword evidence="5" id="KW-1185">Reference proteome</keyword>
<evidence type="ECO:0000259" key="3">
    <source>
        <dbReference type="Pfam" id="PF03981"/>
    </source>
</evidence>
<protein>
    <recommendedName>
        <fullName evidence="3">Ubiquinol-cytochrome c chaperone domain-containing protein</fullName>
    </recommendedName>
</protein>
<dbReference type="InterPro" id="IPR021150">
    <property type="entry name" value="Ubiq_cyt_c_chap"/>
</dbReference>
<dbReference type="PANTHER" id="PTHR12184:SF1">
    <property type="entry name" value="UBIQUINOL-CYTOCHROME-C REDUCTASE COMPLEX ASSEMBLY FACTOR 1"/>
    <property type="match status" value="1"/>
</dbReference>
<name>A0A194S3R8_RHOGW</name>
<dbReference type="Pfam" id="PF03981">
    <property type="entry name" value="Ubiq_cyt_C_chap"/>
    <property type="match status" value="1"/>
</dbReference>
<accession>A0A194S3R8</accession>
<feature type="domain" description="Ubiquinol-cytochrome c chaperone" evidence="3">
    <location>
        <begin position="145"/>
        <end position="250"/>
    </location>
</feature>